<dbReference type="PANTHER" id="PTHR11203:SF37">
    <property type="entry name" value="INTEGRATOR COMPLEX SUBUNIT 11"/>
    <property type="match status" value="1"/>
</dbReference>
<proteinExistence type="inferred from homology"/>
<evidence type="ECO:0000313" key="8">
    <source>
        <dbReference type="EMBL" id="DAF48891.1"/>
    </source>
</evidence>
<keyword evidence="2" id="KW-0378">Hydrolase</keyword>
<sequence length="476" mass="53867">MGKKSKNKINIKFCGGNSWDVTGSMTYIETPNRKILLECGLWQSTGSTLENWKINSRRFDFKPNKLDYVFSCDRHVDHIGLIPRLYSSGATCPIIAPRGSKPIAEILMRDSARIIAGDAASLSEKLGREYVPFYLDSDVDTALGYWTEYDDEIVTLDEFVKFRFVPSGHIPFARQLELWITEGNVTKKIVYTSDLGNIHLPKPYTKSFKSVFGQRADIVIAESTYAHEEKIANKKMRKKDLEKLRMVVEQTCIEQQRRILIPSFALARTQEIATVLYDLFSKEDFDIPVYIDSPMAQNISRAYCDVLEGEAAEEWREVLSWKNIHFVGDYIESRELRDSGKPCIVIASSGFMVAGRSVAWCASLLPNTDDRIVTIGYAPPGSMAYTIKQGEQKTISISGKRYANRCQITNLGSFSSHIQRDSIVKEYGKINAEKLFLVHGDMDGRISVKPEIETELSKNNLSTKVVIVQKNMEVSI</sequence>
<protein>
    <submittedName>
        <fullName evidence="8">Putative exonuclease</fullName>
    </submittedName>
</protein>
<organism evidence="8">
    <name type="scientific">Siphoviridae sp. ctnpt50</name>
    <dbReference type="NCBI Taxonomy" id="2827941"/>
    <lineage>
        <taxon>Viruses</taxon>
        <taxon>Duplodnaviria</taxon>
        <taxon>Heunggongvirae</taxon>
        <taxon>Uroviricota</taxon>
        <taxon>Caudoviricetes</taxon>
    </lineage>
</organism>
<name>A0A8S5SDM3_9CAUD</name>
<evidence type="ECO:0000256" key="4">
    <source>
        <dbReference type="ARBA" id="ARBA00034293"/>
    </source>
</evidence>
<keyword evidence="8" id="KW-0269">Exonuclease</keyword>
<dbReference type="SUPFAM" id="SSF56281">
    <property type="entry name" value="Metallo-hydrolase/oxidoreductase"/>
    <property type="match status" value="1"/>
</dbReference>
<dbReference type="InterPro" id="IPR001279">
    <property type="entry name" value="Metallo-B-lactamas"/>
</dbReference>
<evidence type="ECO:0000256" key="3">
    <source>
        <dbReference type="ARBA" id="ARBA00023280"/>
    </source>
</evidence>
<evidence type="ECO:0000256" key="2">
    <source>
        <dbReference type="ARBA" id="ARBA00022801"/>
    </source>
</evidence>
<dbReference type="InterPro" id="IPR022712">
    <property type="entry name" value="Beta_Casp"/>
</dbReference>
<dbReference type="GO" id="GO:0052170">
    <property type="term" value="P:symbiont-mediated suppression of host innate immune response"/>
    <property type="evidence" value="ECO:0007669"/>
    <property type="project" value="UniProtKB-KW"/>
</dbReference>
<dbReference type="GO" id="GO:0004521">
    <property type="term" value="F:RNA endonuclease activity"/>
    <property type="evidence" value="ECO:0007669"/>
    <property type="project" value="TreeGrafter"/>
</dbReference>
<dbReference type="GO" id="GO:0004527">
    <property type="term" value="F:exonuclease activity"/>
    <property type="evidence" value="ECO:0007669"/>
    <property type="project" value="UniProtKB-KW"/>
</dbReference>
<dbReference type="Gene3D" id="3.40.50.10890">
    <property type="match status" value="1"/>
</dbReference>
<dbReference type="Pfam" id="PF07521">
    <property type="entry name" value="RMMBL"/>
    <property type="match status" value="1"/>
</dbReference>
<evidence type="ECO:0000259" key="7">
    <source>
        <dbReference type="SMART" id="SM01027"/>
    </source>
</evidence>
<evidence type="ECO:0000256" key="1">
    <source>
        <dbReference type="ARBA" id="ARBA00022632"/>
    </source>
</evidence>
<dbReference type="Gene3D" id="3.60.15.10">
    <property type="entry name" value="Ribonuclease Z/Hydroxyacylglutathione hydrolase-like"/>
    <property type="match status" value="1"/>
</dbReference>
<comment type="function">
    <text evidence="4">Counteracts the host Pycsar antiviral defense system. Phosphodiesterase that enables metal-dependent hydrolysis of host cyclic nucleotide Pycsar defense signals such as cCMP and cUMP.</text>
</comment>
<feature type="domain" description="Beta-Casp" evidence="7">
    <location>
        <begin position="269"/>
        <end position="387"/>
    </location>
</feature>
<dbReference type="InterPro" id="IPR011108">
    <property type="entry name" value="RMMBL"/>
</dbReference>
<accession>A0A8S5SDM3</accession>
<keyword evidence="3" id="KW-0899">Viral immunoevasion</keyword>
<dbReference type="SMART" id="SM00849">
    <property type="entry name" value="Lactamase_B"/>
    <property type="match status" value="1"/>
</dbReference>
<dbReference type="InterPro" id="IPR036866">
    <property type="entry name" value="RibonucZ/Hydroxyglut_hydro"/>
</dbReference>
<dbReference type="InterPro" id="IPR050698">
    <property type="entry name" value="MBL"/>
</dbReference>
<evidence type="ECO:0000259" key="6">
    <source>
        <dbReference type="SMART" id="SM00849"/>
    </source>
</evidence>
<keyword evidence="1" id="KW-1090">Inhibition of host innate immune response by virus</keyword>
<dbReference type="EMBL" id="BK032577">
    <property type="protein sequence ID" value="DAF48891.1"/>
    <property type="molecule type" value="Genomic_DNA"/>
</dbReference>
<evidence type="ECO:0000256" key="5">
    <source>
        <dbReference type="ARBA" id="ARBA00034308"/>
    </source>
</evidence>
<reference evidence="8" key="1">
    <citation type="journal article" date="2021" name="Proc. Natl. Acad. Sci. U.S.A.">
        <title>A Catalog of Tens of Thousands of Viruses from Human Metagenomes Reveals Hidden Associations with Chronic Diseases.</title>
        <authorList>
            <person name="Tisza M.J."/>
            <person name="Buck C.B."/>
        </authorList>
    </citation>
    <scope>NUCLEOTIDE SEQUENCE</scope>
    <source>
        <strain evidence="8">Ctnpt50</strain>
    </source>
</reference>
<feature type="domain" description="Metallo-beta-lactamase" evidence="6">
    <location>
        <begin position="22"/>
        <end position="223"/>
    </location>
</feature>
<dbReference type="Pfam" id="PF10996">
    <property type="entry name" value="Beta-Casp"/>
    <property type="match status" value="1"/>
</dbReference>
<keyword evidence="8" id="KW-0540">Nuclease</keyword>
<comment type="similarity">
    <text evidence="5">Belongs to the anti-Pycsar protein Apyc1 family.</text>
</comment>
<dbReference type="PANTHER" id="PTHR11203">
    <property type="entry name" value="CLEAVAGE AND POLYADENYLATION SPECIFICITY FACTOR FAMILY MEMBER"/>
    <property type="match status" value="1"/>
</dbReference>
<dbReference type="SMART" id="SM01027">
    <property type="entry name" value="Beta-Casp"/>
    <property type="match status" value="1"/>
</dbReference>
<keyword evidence="1" id="KW-0945">Host-virus interaction</keyword>